<dbReference type="GO" id="GO:0016020">
    <property type="term" value="C:membrane"/>
    <property type="evidence" value="ECO:0007669"/>
    <property type="project" value="UniProtKB-SubCell"/>
</dbReference>
<evidence type="ECO:0000313" key="9">
    <source>
        <dbReference type="Proteomes" id="UP000034107"/>
    </source>
</evidence>
<feature type="transmembrane region" description="Helical" evidence="6">
    <location>
        <begin position="66"/>
        <end position="85"/>
    </location>
</feature>
<dbReference type="PANTHER" id="PTHR37422">
    <property type="entry name" value="TEICHURONIC ACID BIOSYNTHESIS PROTEIN TUAE"/>
    <property type="match status" value="1"/>
</dbReference>
<dbReference type="InterPro" id="IPR011990">
    <property type="entry name" value="TPR-like_helical_dom_sf"/>
</dbReference>
<feature type="transmembrane region" description="Helical" evidence="6">
    <location>
        <begin position="7"/>
        <end position="24"/>
    </location>
</feature>
<accession>A0A0G1NMV2</accession>
<gene>
    <name evidence="8" type="ORF">UX31_C0009G0007</name>
</gene>
<feature type="transmembrane region" description="Helical" evidence="6">
    <location>
        <begin position="180"/>
        <end position="197"/>
    </location>
</feature>
<dbReference type="Gene3D" id="1.25.40.10">
    <property type="entry name" value="Tetratricopeptide repeat domain"/>
    <property type="match status" value="1"/>
</dbReference>
<evidence type="ECO:0000256" key="4">
    <source>
        <dbReference type="ARBA" id="ARBA00023136"/>
    </source>
</evidence>
<evidence type="ECO:0000256" key="1">
    <source>
        <dbReference type="ARBA" id="ARBA00004141"/>
    </source>
</evidence>
<comment type="caution">
    <text evidence="8">The sequence shown here is derived from an EMBL/GenBank/DDBJ whole genome shotgun (WGS) entry which is preliminary data.</text>
</comment>
<keyword evidence="2 6" id="KW-0812">Transmembrane</keyword>
<feature type="transmembrane region" description="Helical" evidence="6">
    <location>
        <begin position="128"/>
        <end position="145"/>
    </location>
</feature>
<organism evidence="8 9">
    <name type="scientific">Candidatus Nomurabacteria bacterium GW2011_GWA1_46_11</name>
    <dbReference type="NCBI Taxonomy" id="1618732"/>
    <lineage>
        <taxon>Bacteria</taxon>
        <taxon>Candidatus Nomuraibacteriota</taxon>
    </lineage>
</organism>
<dbReference type="Pfam" id="PF13181">
    <property type="entry name" value="TPR_8"/>
    <property type="match status" value="1"/>
</dbReference>
<feature type="transmembrane region" description="Helical" evidence="6">
    <location>
        <begin position="233"/>
        <end position="255"/>
    </location>
</feature>
<protein>
    <recommendedName>
        <fullName evidence="7">O-antigen ligase-related domain-containing protein</fullName>
    </recommendedName>
</protein>
<feature type="domain" description="O-antigen ligase-related" evidence="7">
    <location>
        <begin position="218"/>
        <end position="389"/>
    </location>
</feature>
<dbReference type="PROSITE" id="PS50293">
    <property type="entry name" value="TPR_REGION"/>
    <property type="match status" value="1"/>
</dbReference>
<feature type="transmembrane region" description="Helical" evidence="6">
    <location>
        <begin position="97"/>
        <end position="116"/>
    </location>
</feature>
<evidence type="ECO:0000256" key="2">
    <source>
        <dbReference type="ARBA" id="ARBA00022692"/>
    </source>
</evidence>
<dbReference type="Proteomes" id="UP000034107">
    <property type="component" value="Unassembled WGS sequence"/>
</dbReference>
<evidence type="ECO:0000313" key="8">
    <source>
        <dbReference type="EMBL" id="KKU21929.1"/>
    </source>
</evidence>
<dbReference type="InterPro" id="IPR019734">
    <property type="entry name" value="TPR_rpt"/>
</dbReference>
<dbReference type="InterPro" id="IPR051533">
    <property type="entry name" value="WaaL-like"/>
</dbReference>
<sequence>MLPTRLLDWSFKLLLALVPFLFYAGNYELFEFNKMIAVYALTIVIVALWIWRMIALKKIIFTRTFLDIPLLAFLASQILSTIFSIDRHVSLWGYYSRFNGGLISTISYILLYWAYVSNVPDLASVKKHLKYLLVSGLIISLYGIFEHFGVSPSCILIYRQFNDSCWVQDVQNRVFATLGQPNWLAAWLVGLAPLAWVSTHNTVPVKSRFWVFWAVLSGLLFLTTIYTKSRSGFLAFAISNVVFWGISGIVLIKHLGVKGLSKIAKPFFILNSLFAVIIALSGTPWTKSVLDLIDRKESSPAVTLSTSPALEGGGTETGAIRKIVWEGAINIGLAYPIFGSGVETFAQSYYQFRPREHNDVSEWDFLYNKAHNEYLNFWATTGIVGLGSYLFLILVVLISITRRIFQSELTEDKAFWQTAFLAGYISILITNFFGFSVVTVQLLFFLFPAMATIASNKQETANLETKDEHPLSDIQKAQLGILTLVAAFLLWQVVQMWRADTHYANANKLYQAGDANRALLSVKEAIGLNGSEPVYRDLLAQISTSLVSAYKKENDIKLITDLENVAITQSNLAVTASPYNLQFWNSRTKIFYTLAQADNINQNEFVNESLTAVTKATKLAPSHPKTFYNLGLTLLQVGKVDDAKASFTKSIQLKPNYKEPRYALALISAGDKDYKEAISQIDYILNNIDPNDADLSDLRASWSSFLTP</sequence>
<feature type="transmembrane region" description="Helical" evidence="6">
    <location>
        <begin position="209"/>
        <end position="227"/>
    </location>
</feature>
<evidence type="ECO:0000256" key="5">
    <source>
        <dbReference type="PROSITE-ProRule" id="PRU00339"/>
    </source>
</evidence>
<feature type="transmembrane region" description="Helical" evidence="6">
    <location>
        <begin position="267"/>
        <end position="285"/>
    </location>
</feature>
<name>A0A0G1NMV2_9BACT</name>
<evidence type="ECO:0000256" key="3">
    <source>
        <dbReference type="ARBA" id="ARBA00022989"/>
    </source>
</evidence>
<dbReference type="AlphaFoldDB" id="A0A0G1NMV2"/>
<dbReference type="Pfam" id="PF04932">
    <property type="entry name" value="Wzy_C"/>
    <property type="match status" value="1"/>
</dbReference>
<feature type="repeat" description="TPR" evidence="5">
    <location>
        <begin position="624"/>
        <end position="657"/>
    </location>
</feature>
<dbReference type="EMBL" id="LCLS01000009">
    <property type="protein sequence ID" value="KKU21929.1"/>
    <property type="molecule type" value="Genomic_DNA"/>
</dbReference>
<feature type="transmembrane region" description="Helical" evidence="6">
    <location>
        <begin position="36"/>
        <end position="54"/>
    </location>
</feature>
<feature type="transmembrane region" description="Helical" evidence="6">
    <location>
        <begin position="377"/>
        <end position="400"/>
    </location>
</feature>
<keyword evidence="3 6" id="KW-1133">Transmembrane helix</keyword>
<keyword evidence="4 6" id="KW-0472">Membrane</keyword>
<keyword evidence="5" id="KW-0802">TPR repeat</keyword>
<dbReference type="SMART" id="SM00028">
    <property type="entry name" value="TPR"/>
    <property type="match status" value="2"/>
</dbReference>
<reference evidence="8 9" key="1">
    <citation type="journal article" date="2015" name="Nature">
        <title>rRNA introns, odd ribosomes, and small enigmatic genomes across a large radiation of phyla.</title>
        <authorList>
            <person name="Brown C.T."/>
            <person name="Hug L.A."/>
            <person name="Thomas B.C."/>
            <person name="Sharon I."/>
            <person name="Castelle C.J."/>
            <person name="Singh A."/>
            <person name="Wilkins M.J."/>
            <person name="Williams K.H."/>
            <person name="Banfield J.F."/>
        </authorList>
    </citation>
    <scope>NUCLEOTIDE SEQUENCE [LARGE SCALE GENOMIC DNA]</scope>
</reference>
<dbReference type="PANTHER" id="PTHR37422:SF13">
    <property type="entry name" value="LIPOPOLYSACCHARIDE BIOSYNTHESIS PROTEIN PA4999-RELATED"/>
    <property type="match status" value="1"/>
</dbReference>
<evidence type="ECO:0000259" key="7">
    <source>
        <dbReference type="Pfam" id="PF04932"/>
    </source>
</evidence>
<evidence type="ECO:0000256" key="6">
    <source>
        <dbReference type="SAM" id="Phobius"/>
    </source>
</evidence>
<comment type="subcellular location">
    <subcellularLocation>
        <location evidence="1">Membrane</location>
        <topology evidence="1">Multi-pass membrane protein</topology>
    </subcellularLocation>
</comment>
<feature type="transmembrane region" description="Helical" evidence="6">
    <location>
        <begin position="421"/>
        <end position="447"/>
    </location>
</feature>
<dbReference type="InterPro" id="IPR007016">
    <property type="entry name" value="O-antigen_ligase-rel_domated"/>
</dbReference>
<proteinExistence type="predicted"/>
<dbReference type="PROSITE" id="PS50005">
    <property type="entry name" value="TPR"/>
    <property type="match status" value="1"/>
</dbReference>
<dbReference type="SUPFAM" id="SSF48452">
    <property type="entry name" value="TPR-like"/>
    <property type="match status" value="1"/>
</dbReference>